<reference evidence="1 2" key="1">
    <citation type="submission" date="2020-12" db="EMBL/GenBank/DDBJ databases">
        <title>Metabolic potential, ecology and presence of endohyphal bacteria is reflected in genomic diversity of Mucoromycotina.</title>
        <authorList>
            <person name="Muszewska A."/>
            <person name="Okrasinska A."/>
            <person name="Steczkiewicz K."/>
            <person name="Drgas O."/>
            <person name="Orlowska M."/>
            <person name="Perlinska-Lenart U."/>
            <person name="Aleksandrzak-Piekarczyk T."/>
            <person name="Szatraj K."/>
            <person name="Zielenkiewicz U."/>
            <person name="Pilsyk S."/>
            <person name="Malc E."/>
            <person name="Mieczkowski P."/>
            <person name="Kruszewska J.S."/>
            <person name="Biernat P."/>
            <person name="Pawlowska J."/>
        </authorList>
    </citation>
    <scope>NUCLEOTIDE SEQUENCE [LARGE SCALE GENOMIC DNA]</scope>
    <source>
        <strain evidence="1 2">CBS 142.35</strain>
    </source>
</reference>
<dbReference type="AlphaFoldDB" id="A0A8H7SB34"/>
<accession>A0A8H7SB34</accession>
<organism evidence="1 2">
    <name type="scientific">Circinella minor</name>
    <dbReference type="NCBI Taxonomy" id="1195481"/>
    <lineage>
        <taxon>Eukaryota</taxon>
        <taxon>Fungi</taxon>
        <taxon>Fungi incertae sedis</taxon>
        <taxon>Mucoromycota</taxon>
        <taxon>Mucoromycotina</taxon>
        <taxon>Mucoromycetes</taxon>
        <taxon>Mucorales</taxon>
        <taxon>Lichtheimiaceae</taxon>
        <taxon>Circinella</taxon>
    </lineage>
</organism>
<protein>
    <submittedName>
        <fullName evidence="1">Uncharacterized protein</fullName>
    </submittedName>
</protein>
<dbReference type="EMBL" id="JAEPRB010000020">
    <property type="protein sequence ID" value="KAG2226084.1"/>
    <property type="molecule type" value="Genomic_DNA"/>
</dbReference>
<dbReference type="OrthoDB" id="2221909at2759"/>
<gene>
    <name evidence="1" type="ORF">INT45_011701</name>
</gene>
<evidence type="ECO:0000313" key="1">
    <source>
        <dbReference type="EMBL" id="KAG2226084.1"/>
    </source>
</evidence>
<name>A0A8H7SB34_9FUNG</name>
<keyword evidence="2" id="KW-1185">Reference proteome</keyword>
<comment type="caution">
    <text evidence="1">The sequence shown here is derived from an EMBL/GenBank/DDBJ whole genome shotgun (WGS) entry which is preliminary data.</text>
</comment>
<proteinExistence type="predicted"/>
<dbReference type="Proteomes" id="UP000646827">
    <property type="component" value="Unassembled WGS sequence"/>
</dbReference>
<sequence>MSDNTELYIHQDSGQGYWAKTGRRFQHSNMGTGQKECCPYTSRQCSAKPDKSNTCSFSFTYSRNGGQDRGPGFTTTCPAGGYIVATGTFDHFSYSVFDADHNRLGGHEARP</sequence>
<evidence type="ECO:0000313" key="2">
    <source>
        <dbReference type="Proteomes" id="UP000646827"/>
    </source>
</evidence>